<feature type="region of interest" description="Disordered" evidence="1">
    <location>
        <begin position="338"/>
        <end position="358"/>
    </location>
</feature>
<evidence type="ECO:0000313" key="3">
    <source>
        <dbReference type="EMBL" id="AJQ92322.1"/>
    </source>
</evidence>
<gene>
    <name evidence="3" type="ORF">YC6258_00272</name>
</gene>
<proteinExistence type="predicted"/>
<name>A0A0C5VCV5_9GAMM</name>
<dbReference type="EMBL" id="CP007142">
    <property type="protein sequence ID" value="AJQ92322.1"/>
    <property type="molecule type" value="Genomic_DNA"/>
</dbReference>
<keyword evidence="4" id="KW-1185">Reference proteome</keyword>
<dbReference type="HOGENOM" id="CLU_032889_0_0_6"/>
<keyword evidence="2" id="KW-0812">Transmembrane</keyword>
<feature type="compositionally biased region" description="Basic and acidic residues" evidence="1">
    <location>
        <begin position="428"/>
        <end position="439"/>
    </location>
</feature>
<dbReference type="Proteomes" id="UP000032266">
    <property type="component" value="Chromosome"/>
</dbReference>
<protein>
    <submittedName>
        <fullName evidence="3">Uncharacterized protein</fullName>
    </submittedName>
</protein>
<evidence type="ECO:0000256" key="1">
    <source>
        <dbReference type="SAM" id="MobiDB-lite"/>
    </source>
</evidence>
<feature type="transmembrane region" description="Helical" evidence="2">
    <location>
        <begin position="12"/>
        <end position="32"/>
    </location>
</feature>
<dbReference type="AlphaFoldDB" id="A0A0C5VCV5"/>
<feature type="compositionally biased region" description="Polar residues" evidence="1">
    <location>
        <begin position="404"/>
        <end position="424"/>
    </location>
</feature>
<feature type="region of interest" description="Disordered" evidence="1">
    <location>
        <begin position="402"/>
        <end position="439"/>
    </location>
</feature>
<reference evidence="3 4" key="1">
    <citation type="submission" date="2014-01" db="EMBL/GenBank/DDBJ databases">
        <title>Full genme sequencing of cellulolytic bacterium Gynuella sunshinyii YC6258T gen. nov., sp. nov.</title>
        <authorList>
            <person name="Khan H."/>
            <person name="Chung E.J."/>
            <person name="Chung Y.R."/>
        </authorList>
    </citation>
    <scope>NUCLEOTIDE SEQUENCE [LARGE SCALE GENOMIC DNA]</scope>
    <source>
        <strain evidence="3 4">YC6258</strain>
    </source>
</reference>
<organism evidence="3 4">
    <name type="scientific">Gynuella sunshinyii YC6258</name>
    <dbReference type="NCBI Taxonomy" id="1445510"/>
    <lineage>
        <taxon>Bacteria</taxon>
        <taxon>Pseudomonadati</taxon>
        <taxon>Pseudomonadota</taxon>
        <taxon>Gammaproteobacteria</taxon>
        <taxon>Oceanospirillales</taxon>
        <taxon>Saccharospirillaceae</taxon>
        <taxon>Gynuella</taxon>
    </lineage>
</organism>
<dbReference type="OrthoDB" id="7028944at2"/>
<sequence length="637" mass="72331">MRQYNNKCDRLAFFITHEVVVPIAVLTATGLFEVSMPIQLPGRILRTNPSPRLVDSLADLNGNMVAWWYCGLYKNQKAQSQPLALVAFRELGKSGDLSDQLTYRRVPITALGQVRHGSIWSGGMCHGVHEFETERFQVDFLQGGWKFTSFNQAYEEERTSPFPNEIYPLEYDRDRNWLIQFFLPDDGTLVIPCLEFFTRCYGYSGELRRILMTYPWEGTGGCEDRIFCPIDEKEEQGKWKIKLSRDLRNGDAIFAAHAKYDGYTKFAAKEIYSRLESSFDPYFKKPSFIRIGPWFRGPALIKVRGISFNSGKSFLGLQIVGSSDPGGVPIIRDRVNRNNAETPAGPDAPGNAWHGAPNRQVWPSAEILDLTAYQEPDHGSATVDVEDPEFEVLGEPRIVHTRMDQQAQDTGGPSVESSDTTTVSAGEPHGDKKGIDRASIHSRPVMESHGTLRDMWNAMLYLSKKLPETITSVEWFSFSEGFQKDEEPHLIALEAFASKDDVDKTTRSWPYMDPKTQKDIRGILVARINCLGKHIYIVEIQRRLTRKKNKKGEFVDKETYRGLVFILNDNIDDDQRDKWIRFIQSEVRKVRGVVQKLTKYCPGKAASFKHNPSSRDTISCEGTLGNALEKMGIVLTR</sequence>
<dbReference type="RefSeq" id="WP_044615415.1">
    <property type="nucleotide sequence ID" value="NZ_CP007142.1"/>
</dbReference>
<keyword evidence="2" id="KW-1133">Transmembrane helix</keyword>
<evidence type="ECO:0000256" key="2">
    <source>
        <dbReference type="SAM" id="Phobius"/>
    </source>
</evidence>
<evidence type="ECO:0000313" key="4">
    <source>
        <dbReference type="Proteomes" id="UP000032266"/>
    </source>
</evidence>
<accession>A0A0C5VCV5</accession>
<keyword evidence="2" id="KW-0472">Membrane</keyword>
<dbReference type="KEGG" id="gsn:YC6258_00272"/>
<dbReference type="STRING" id="1445510.YC6258_00272"/>